<protein>
    <submittedName>
        <fullName evidence="1">Uncharacterized protein</fullName>
    </submittedName>
</protein>
<reference evidence="1 2" key="1">
    <citation type="submission" date="2015-09" db="EMBL/GenBank/DDBJ databases">
        <authorList>
            <consortium name="Pathogen Informatics"/>
        </authorList>
    </citation>
    <scope>NUCLEOTIDE SEQUENCE [LARGE SCALE GENOMIC DNA]</scope>
    <source>
        <strain evidence="1 2">2789STDY5834841</strain>
    </source>
</reference>
<organism evidence="1 2">
    <name type="scientific">[Ruminococcus] torques</name>
    <dbReference type="NCBI Taxonomy" id="33039"/>
    <lineage>
        <taxon>Bacteria</taxon>
        <taxon>Bacillati</taxon>
        <taxon>Bacillota</taxon>
        <taxon>Clostridia</taxon>
        <taxon>Lachnospirales</taxon>
        <taxon>Lachnospiraceae</taxon>
        <taxon>Mediterraneibacter</taxon>
    </lineage>
</organism>
<evidence type="ECO:0000313" key="2">
    <source>
        <dbReference type="Proteomes" id="UP000095787"/>
    </source>
</evidence>
<dbReference type="AlphaFoldDB" id="A0A174DSS0"/>
<dbReference type="Proteomes" id="UP000095787">
    <property type="component" value="Unassembled WGS sequence"/>
</dbReference>
<name>A0A174DSS0_9FIRM</name>
<accession>A0A174DSS0</accession>
<sequence>MKNKYGKQETTNRKVGSFFVDKNCAEIRYIQKQMTKGVKK</sequence>
<dbReference type="EMBL" id="CYZO01000029">
    <property type="protein sequence ID" value="CUO28632.1"/>
    <property type="molecule type" value="Genomic_DNA"/>
</dbReference>
<gene>
    <name evidence="1" type="ORF">ERS852456_02128</name>
</gene>
<evidence type="ECO:0000313" key="1">
    <source>
        <dbReference type="EMBL" id="CUO28632.1"/>
    </source>
</evidence>
<proteinExistence type="predicted"/>